<protein>
    <submittedName>
        <fullName evidence="1">Hornerin-like</fullName>
    </submittedName>
</protein>
<organism evidence="1">
    <name type="scientific">Aster yellows phytoplasma</name>
    <dbReference type="NCBI Taxonomy" id="35779"/>
    <lineage>
        <taxon>Bacteria</taxon>
        <taxon>Bacillati</taxon>
        <taxon>Mycoplasmatota</taxon>
        <taxon>Mollicutes</taxon>
        <taxon>Acholeplasmatales</taxon>
        <taxon>Acholeplasmataceae</taxon>
        <taxon>Candidatus Phytoplasma</taxon>
        <taxon>16SrI (Aster yellows group)</taxon>
    </lineage>
</organism>
<name>Q847T6_ASTYP</name>
<accession>Q847T6</accession>
<evidence type="ECO:0000313" key="1">
    <source>
        <dbReference type="EMBL" id="AAO61950.1"/>
    </source>
</evidence>
<sequence length="58" mass="6520">MTFMEVAWKLLVFQPKSECKLSGTSVSFSSSGTELMRTFSTKEWGIVGEPLTLIFKNL</sequence>
<proteinExistence type="predicted"/>
<reference evidence="1" key="1">
    <citation type="journal article" date="2003" name="J. Bacteriol.">
        <title>Identification and characterization of phytoplasmal genes, employing a novel method of isolating phytoplasmal genomic DNA.</title>
        <authorList>
            <person name="Melamed S."/>
            <person name="Tanne E."/>
            <person name="Ben-Haim R."/>
            <person name="Edelbaum O."/>
            <person name="Yogev D."/>
            <person name="Sela I."/>
        </authorList>
    </citation>
    <scope>NUCLEOTIDE SEQUENCE</scope>
</reference>
<dbReference type="EMBL" id="AY191278">
    <property type="protein sequence ID" value="AAO61950.1"/>
    <property type="molecule type" value="Genomic_DNA"/>
</dbReference>
<dbReference type="AlphaFoldDB" id="Q847T6"/>